<dbReference type="NCBIfam" id="TIGR01730">
    <property type="entry name" value="RND_mfp"/>
    <property type="match status" value="1"/>
</dbReference>
<evidence type="ECO:0000256" key="1">
    <source>
        <dbReference type="ARBA" id="ARBA00004236"/>
    </source>
</evidence>
<keyword evidence="6 8" id="KW-0472">Membrane</keyword>
<feature type="region of interest" description="Disordered" evidence="7">
    <location>
        <begin position="43"/>
        <end position="64"/>
    </location>
</feature>
<keyword evidence="8" id="KW-0812">Transmembrane</keyword>
<evidence type="ECO:0000256" key="6">
    <source>
        <dbReference type="ARBA" id="ARBA00023136"/>
    </source>
</evidence>
<dbReference type="PATRIC" id="fig|1316936.3.peg.116"/>
<evidence type="ECO:0000256" key="7">
    <source>
        <dbReference type="SAM" id="MobiDB-lite"/>
    </source>
</evidence>
<dbReference type="PANTHER" id="PTHR30469:SF12">
    <property type="entry name" value="MULTIDRUG RESISTANCE PROTEIN MDTA"/>
    <property type="match status" value="1"/>
</dbReference>
<evidence type="ECO:0000259" key="12">
    <source>
        <dbReference type="Pfam" id="PF25967"/>
    </source>
</evidence>
<dbReference type="GO" id="GO:1990281">
    <property type="term" value="C:efflux pump complex"/>
    <property type="evidence" value="ECO:0007669"/>
    <property type="project" value="TreeGrafter"/>
</dbReference>
<dbReference type="Pfam" id="PF25876">
    <property type="entry name" value="HH_MFP_RND"/>
    <property type="match status" value="1"/>
</dbReference>
<evidence type="ECO:0000256" key="2">
    <source>
        <dbReference type="ARBA" id="ARBA00009477"/>
    </source>
</evidence>
<comment type="caution">
    <text evidence="13">The sequence shown here is derived from an EMBL/GenBank/DDBJ whole genome shotgun (WGS) entry which is preliminary data.</text>
</comment>
<dbReference type="SUPFAM" id="SSF111369">
    <property type="entry name" value="HlyD-like secretion proteins"/>
    <property type="match status" value="1"/>
</dbReference>
<dbReference type="InterPro" id="IPR058624">
    <property type="entry name" value="MdtA-like_HH"/>
</dbReference>
<evidence type="ECO:0000256" key="5">
    <source>
        <dbReference type="ARBA" id="ARBA00022519"/>
    </source>
</evidence>
<feature type="region of interest" description="Disordered" evidence="7">
    <location>
        <begin position="386"/>
        <end position="434"/>
    </location>
</feature>
<dbReference type="Pfam" id="PF25917">
    <property type="entry name" value="BSH_RND"/>
    <property type="match status" value="1"/>
</dbReference>
<dbReference type="InterPro" id="IPR058626">
    <property type="entry name" value="MdtA-like_b-barrel"/>
</dbReference>
<proteinExistence type="inferred from homology"/>
<gene>
    <name evidence="13" type="ORF">K678_00605</name>
</gene>
<feature type="domain" description="Multidrug resistance protein MdtA-like beta-barrel" evidence="11">
    <location>
        <begin position="235"/>
        <end position="318"/>
    </location>
</feature>
<dbReference type="Gene3D" id="2.40.420.20">
    <property type="match status" value="1"/>
</dbReference>
<accession>S9TMR3</accession>
<comment type="subcellular location">
    <subcellularLocation>
        <location evidence="1">Cell membrane</location>
    </subcellularLocation>
</comment>
<name>S9TMR3_MAGFU</name>
<comment type="similarity">
    <text evidence="2">Belongs to the membrane fusion protein (MFP) (TC 8.A.1) family.</text>
</comment>
<dbReference type="Pfam" id="PF25967">
    <property type="entry name" value="RND-MFP_C"/>
    <property type="match status" value="1"/>
</dbReference>
<dbReference type="InterPro" id="IPR058625">
    <property type="entry name" value="MdtA-like_BSH"/>
</dbReference>
<dbReference type="GO" id="GO:0015562">
    <property type="term" value="F:efflux transmembrane transporter activity"/>
    <property type="evidence" value="ECO:0007669"/>
    <property type="project" value="TreeGrafter"/>
</dbReference>
<evidence type="ECO:0000313" key="14">
    <source>
        <dbReference type="Proteomes" id="UP000015350"/>
    </source>
</evidence>
<dbReference type="eggNOG" id="COG0845">
    <property type="taxonomic scope" value="Bacteria"/>
</dbReference>
<evidence type="ECO:0000259" key="11">
    <source>
        <dbReference type="Pfam" id="PF25944"/>
    </source>
</evidence>
<dbReference type="Pfam" id="PF25944">
    <property type="entry name" value="Beta-barrel_RND"/>
    <property type="match status" value="1"/>
</dbReference>
<dbReference type="Gene3D" id="2.40.30.170">
    <property type="match status" value="1"/>
</dbReference>
<protein>
    <submittedName>
        <fullName evidence="13">Membrane-fusion protein</fullName>
    </submittedName>
</protein>
<keyword evidence="5" id="KW-0997">Cell inner membrane</keyword>
<evidence type="ECO:0000256" key="4">
    <source>
        <dbReference type="ARBA" id="ARBA00022475"/>
    </source>
</evidence>
<keyword evidence="8" id="KW-1133">Transmembrane helix</keyword>
<dbReference type="Gene3D" id="2.40.50.100">
    <property type="match status" value="1"/>
</dbReference>
<feature type="domain" description="Multidrug resistance protein MdtA-like alpha-helical hairpin" evidence="9">
    <location>
        <begin position="131"/>
        <end position="198"/>
    </location>
</feature>
<dbReference type="AlphaFoldDB" id="S9TMR3"/>
<keyword evidence="3" id="KW-0813">Transport</keyword>
<feature type="compositionally biased region" description="Basic and acidic residues" evidence="7">
    <location>
        <begin position="392"/>
        <end position="403"/>
    </location>
</feature>
<dbReference type="PANTHER" id="PTHR30469">
    <property type="entry name" value="MULTIDRUG RESISTANCE PROTEIN MDTA"/>
    <property type="match status" value="1"/>
</dbReference>
<feature type="domain" description="Multidrug resistance protein MdtA-like C-terminal permuted SH3" evidence="12">
    <location>
        <begin position="324"/>
        <end position="381"/>
    </location>
</feature>
<evidence type="ECO:0000256" key="8">
    <source>
        <dbReference type="SAM" id="Phobius"/>
    </source>
</evidence>
<dbReference type="STRING" id="1316936.K678_00605"/>
<dbReference type="OrthoDB" id="9783047at2"/>
<evidence type="ECO:0000256" key="3">
    <source>
        <dbReference type="ARBA" id="ARBA00022448"/>
    </source>
</evidence>
<dbReference type="Proteomes" id="UP000015350">
    <property type="component" value="Unassembled WGS sequence"/>
</dbReference>
<organism evidence="13 14">
    <name type="scientific">Magnetospirillum fulvum MGU-K5</name>
    <dbReference type="NCBI Taxonomy" id="1316936"/>
    <lineage>
        <taxon>Bacteria</taxon>
        <taxon>Pseudomonadati</taxon>
        <taxon>Pseudomonadota</taxon>
        <taxon>Alphaproteobacteria</taxon>
        <taxon>Rhodospirillales</taxon>
        <taxon>Rhodospirillaceae</taxon>
        <taxon>Magnetospirillum</taxon>
    </lineage>
</organism>
<evidence type="ECO:0000313" key="13">
    <source>
        <dbReference type="EMBL" id="EPY03566.1"/>
    </source>
</evidence>
<feature type="domain" description="Multidrug resistance protein MdtA-like barrel-sandwich hybrid" evidence="10">
    <location>
        <begin position="90"/>
        <end position="230"/>
    </location>
</feature>
<keyword evidence="4" id="KW-1003">Cell membrane</keyword>
<reference evidence="13 14" key="1">
    <citation type="submission" date="2013-04" db="EMBL/GenBank/DDBJ databases">
        <authorList>
            <person name="Kuznetsov B."/>
            <person name="Ivanovsky R."/>
        </authorList>
    </citation>
    <scope>NUCLEOTIDE SEQUENCE [LARGE SCALE GENOMIC DNA]</scope>
    <source>
        <strain evidence="13 14">MGU-K5</strain>
    </source>
</reference>
<dbReference type="EMBL" id="AQPH01000001">
    <property type="protein sequence ID" value="EPY03566.1"/>
    <property type="molecule type" value="Genomic_DNA"/>
</dbReference>
<feature type="transmembrane region" description="Helical" evidence="8">
    <location>
        <begin position="12"/>
        <end position="33"/>
    </location>
</feature>
<evidence type="ECO:0000259" key="9">
    <source>
        <dbReference type="Pfam" id="PF25876"/>
    </source>
</evidence>
<dbReference type="InterPro" id="IPR006143">
    <property type="entry name" value="RND_pump_MFP"/>
</dbReference>
<dbReference type="InterPro" id="IPR058627">
    <property type="entry name" value="MdtA-like_C"/>
</dbReference>
<sequence>MSSHQPKTSTAFRRVAIAVAVLAGLGLAGYYYWPSLKSSPLLSGGSAPAKAGPGGPGGPEGRPVPVLTAAVSRRDVPIYLNALGTVQAFNTVTVRSQVDGELIEVLFREGQDVKAGDVLAQIDPRTYRAAYEQAQATRDKDQAQLDAARRDLARYIALGDRVTGQSVDTQRAQVRQLEATVRADEAAISSARVQLSHTVIAAPIDGRAGLRLVDRGNIVRASDTTGLVTLTQIQPIAVIFTLPQQNLAAINERIAQGNRLMVLATQSDGTGVIDAGELELVDNQIDQTTGTIKLKAVLPNAERRLWPGGFVTVRLLLTVRRAGLVVPLPAVQRGPEGPYVFRVTPEKTVEMRPVTVGAIESDQALIESGLEEGEVIVTDGVAKLKPGSKITLPEDRAKAKGDRVPAAAPAATPIPPAPSAPAAVPPAPAAEQSR</sequence>
<evidence type="ECO:0000259" key="10">
    <source>
        <dbReference type="Pfam" id="PF25917"/>
    </source>
</evidence>
<dbReference type="Gene3D" id="1.10.287.470">
    <property type="entry name" value="Helix hairpin bin"/>
    <property type="match status" value="1"/>
</dbReference>
<dbReference type="RefSeq" id="WP_021130512.1">
    <property type="nucleotide sequence ID" value="NZ_AQPH01000001.1"/>
</dbReference>
<feature type="compositionally biased region" description="Pro residues" evidence="7">
    <location>
        <begin position="412"/>
        <end position="428"/>
    </location>
</feature>